<evidence type="ECO:0000313" key="3">
    <source>
        <dbReference type="Proteomes" id="UP001156691"/>
    </source>
</evidence>
<organism evidence="2 3">
    <name type="scientific">Devosia nitrariae</name>
    <dbReference type="NCBI Taxonomy" id="2071872"/>
    <lineage>
        <taxon>Bacteria</taxon>
        <taxon>Pseudomonadati</taxon>
        <taxon>Pseudomonadota</taxon>
        <taxon>Alphaproteobacteria</taxon>
        <taxon>Hyphomicrobiales</taxon>
        <taxon>Devosiaceae</taxon>
        <taxon>Devosia</taxon>
    </lineage>
</organism>
<gene>
    <name evidence="2" type="ORF">GCM10010862_43590</name>
</gene>
<keyword evidence="3" id="KW-1185">Reference proteome</keyword>
<protein>
    <recommendedName>
        <fullName evidence="1">Aminoglycoside phosphotransferase domain-containing protein</fullName>
    </recommendedName>
</protein>
<dbReference type="InterPro" id="IPR051678">
    <property type="entry name" value="AGP_Transferase"/>
</dbReference>
<sequence>MTIVVDIDRLRPILEEIGAAIPTDLEEMPGGSSPSFRIDLVDGTHLVLKTYTEGLSLVPSKEAFAAAQLRNLNIPATRYLLVDETRKRLPFRYAITSYLPGVLVRVLKDEPGIANVYRQMGELQRKLHTIPMPGYGSMSATGVASPAQTNADFLRPLIDGAFTGFVRFGGDAALAERLRAIIDERFDDIVLYNTGAVFAHDDLHPGNVLAARTAEGNLSLSGLIDFGNARATDPVFDLAKCLFCSRHEAPDSPMLILEGYGPIEHPDPEAALWYYTLLHRITMWWWLRHVGVIPTPDAPSDLIDDLRSMAYA</sequence>
<dbReference type="Gene3D" id="3.90.1200.10">
    <property type="match status" value="1"/>
</dbReference>
<dbReference type="EMBL" id="BSNS01000022">
    <property type="protein sequence ID" value="GLQ57100.1"/>
    <property type="molecule type" value="Genomic_DNA"/>
</dbReference>
<evidence type="ECO:0000259" key="1">
    <source>
        <dbReference type="Pfam" id="PF01636"/>
    </source>
</evidence>
<proteinExistence type="predicted"/>
<dbReference type="PIRSF" id="PIRSF000707">
    <property type="entry name" value="Hygromycin-B_kinase"/>
    <property type="match status" value="1"/>
</dbReference>
<comment type="caution">
    <text evidence="2">The sequence shown here is derived from an EMBL/GenBank/DDBJ whole genome shotgun (WGS) entry which is preliminary data.</text>
</comment>
<name>A0ABQ5WC71_9HYPH</name>
<dbReference type="Proteomes" id="UP001156691">
    <property type="component" value="Unassembled WGS sequence"/>
</dbReference>
<reference evidence="3" key="1">
    <citation type="journal article" date="2019" name="Int. J. Syst. Evol. Microbiol.">
        <title>The Global Catalogue of Microorganisms (GCM) 10K type strain sequencing project: providing services to taxonomists for standard genome sequencing and annotation.</title>
        <authorList>
            <consortium name="The Broad Institute Genomics Platform"/>
            <consortium name="The Broad Institute Genome Sequencing Center for Infectious Disease"/>
            <person name="Wu L."/>
            <person name="Ma J."/>
        </authorList>
    </citation>
    <scope>NUCLEOTIDE SEQUENCE [LARGE SCALE GENOMIC DNA]</scope>
    <source>
        <strain evidence="3">NBRC 112416</strain>
    </source>
</reference>
<dbReference type="PANTHER" id="PTHR21310:SF15">
    <property type="entry name" value="AMINOGLYCOSIDE PHOSPHOTRANSFERASE DOMAIN-CONTAINING PROTEIN"/>
    <property type="match status" value="1"/>
</dbReference>
<dbReference type="Pfam" id="PF01636">
    <property type="entry name" value="APH"/>
    <property type="match status" value="1"/>
</dbReference>
<dbReference type="InterPro" id="IPR016259">
    <property type="entry name" value="Hygromycin-B_Kinase"/>
</dbReference>
<evidence type="ECO:0000313" key="2">
    <source>
        <dbReference type="EMBL" id="GLQ57100.1"/>
    </source>
</evidence>
<dbReference type="Gene3D" id="3.30.200.150">
    <property type="match status" value="1"/>
</dbReference>
<dbReference type="PANTHER" id="PTHR21310">
    <property type="entry name" value="AMINOGLYCOSIDE PHOSPHOTRANSFERASE-RELATED-RELATED"/>
    <property type="match status" value="1"/>
</dbReference>
<dbReference type="SUPFAM" id="SSF56112">
    <property type="entry name" value="Protein kinase-like (PK-like)"/>
    <property type="match status" value="1"/>
</dbReference>
<dbReference type="InterPro" id="IPR002575">
    <property type="entry name" value="Aminoglycoside_PTrfase"/>
</dbReference>
<dbReference type="InterPro" id="IPR011009">
    <property type="entry name" value="Kinase-like_dom_sf"/>
</dbReference>
<feature type="domain" description="Aminoglycoside phosphotransferase" evidence="1">
    <location>
        <begin position="26"/>
        <end position="253"/>
    </location>
</feature>
<dbReference type="RefSeq" id="WP_284342473.1">
    <property type="nucleotide sequence ID" value="NZ_BSNS01000022.1"/>
</dbReference>
<accession>A0ABQ5WC71</accession>